<organism evidence="2 3">
    <name type="scientific">Mucuna pruriens</name>
    <name type="common">Velvet bean</name>
    <name type="synonym">Dolichos pruriens</name>
    <dbReference type="NCBI Taxonomy" id="157652"/>
    <lineage>
        <taxon>Eukaryota</taxon>
        <taxon>Viridiplantae</taxon>
        <taxon>Streptophyta</taxon>
        <taxon>Embryophyta</taxon>
        <taxon>Tracheophyta</taxon>
        <taxon>Spermatophyta</taxon>
        <taxon>Magnoliopsida</taxon>
        <taxon>eudicotyledons</taxon>
        <taxon>Gunneridae</taxon>
        <taxon>Pentapetalae</taxon>
        <taxon>rosids</taxon>
        <taxon>fabids</taxon>
        <taxon>Fabales</taxon>
        <taxon>Fabaceae</taxon>
        <taxon>Papilionoideae</taxon>
        <taxon>50 kb inversion clade</taxon>
        <taxon>NPAAA clade</taxon>
        <taxon>indigoferoid/millettioid clade</taxon>
        <taxon>Phaseoleae</taxon>
        <taxon>Mucuna</taxon>
    </lineage>
</organism>
<feature type="region of interest" description="Disordered" evidence="1">
    <location>
        <begin position="81"/>
        <end position="113"/>
    </location>
</feature>
<evidence type="ECO:0000313" key="2">
    <source>
        <dbReference type="EMBL" id="RDY05609.1"/>
    </source>
</evidence>
<dbReference type="AlphaFoldDB" id="A0A371HS55"/>
<dbReference type="EMBL" id="QJKJ01001845">
    <property type="protein sequence ID" value="RDY05609.1"/>
    <property type="molecule type" value="Genomic_DNA"/>
</dbReference>
<gene>
    <name evidence="2" type="ORF">CR513_10527</name>
</gene>
<comment type="caution">
    <text evidence="2">The sequence shown here is derived from an EMBL/GenBank/DDBJ whole genome shotgun (WGS) entry which is preliminary data.</text>
</comment>
<name>A0A371HS55_MUCPR</name>
<evidence type="ECO:0000313" key="3">
    <source>
        <dbReference type="Proteomes" id="UP000257109"/>
    </source>
</evidence>
<evidence type="ECO:0000256" key="1">
    <source>
        <dbReference type="SAM" id="MobiDB-lite"/>
    </source>
</evidence>
<keyword evidence="3" id="KW-1185">Reference proteome</keyword>
<accession>A0A371HS55</accession>
<dbReference type="Proteomes" id="UP000257109">
    <property type="component" value="Unassembled WGS sequence"/>
</dbReference>
<reference evidence="2" key="1">
    <citation type="submission" date="2018-05" db="EMBL/GenBank/DDBJ databases">
        <title>Draft genome of Mucuna pruriens seed.</title>
        <authorList>
            <person name="Nnadi N.E."/>
            <person name="Vos R."/>
            <person name="Hasami M.H."/>
            <person name="Devisetty U.K."/>
            <person name="Aguiy J.C."/>
        </authorList>
    </citation>
    <scope>NUCLEOTIDE SEQUENCE [LARGE SCALE GENOMIC DNA]</scope>
    <source>
        <strain evidence="2">JCA_2017</strain>
    </source>
</reference>
<sequence length="184" mass="20166">MTKSATKGNFSYRNWRSCAWKLARTPGSTRKRFDSDSGRGGKHLIDGIGHPGRNTLKKFLQPLMCICIEERKGCEKKMVDEKEKGGKSKEVARKMQPKAAKVQKESTKGLDSVVPSPMTIAMVNSGGSPLLARTLRIKSTGMRWFHTSVLSPYQPPGFLWQSPKMNPSSTTIAMVDGGGSPPLA</sequence>
<feature type="compositionally biased region" description="Basic and acidic residues" evidence="1">
    <location>
        <begin position="81"/>
        <end position="93"/>
    </location>
</feature>
<proteinExistence type="predicted"/>
<protein>
    <submittedName>
        <fullName evidence="2">Uncharacterized protein</fullName>
    </submittedName>
</protein>
<feature type="non-terminal residue" evidence="2">
    <location>
        <position position="1"/>
    </location>
</feature>